<dbReference type="RefSeq" id="WP_015218098.1">
    <property type="nucleotide sequence ID" value="NC_019776.1"/>
</dbReference>
<name>K9YZJ0_CYAAP</name>
<gene>
    <name evidence="2" type="ordered locus">Cyan10605_0210</name>
</gene>
<keyword evidence="3" id="KW-1185">Reference proteome</keyword>
<dbReference type="GO" id="GO:0007229">
    <property type="term" value="P:integrin-mediated signaling pathway"/>
    <property type="evidence" value="ECO:0007669"/>
    <property type="project" value="UniProtKB-KW"/>
</dbReference>
<dbReference type="OrthoDB" id="10019614at2"/>
<organism evidence="2 3">
    <name type="scientific">Cyanobacterium aponinum (strain PCC 10605)</name>
    <dbReference type="NCBI Taxonomy" id="755178"/>
    <lineage>
        <taxon>Bacteria</taxon>
        <taxon>Bacillati</taxon>
        <taxon>Cyanobacteriota</taxon>
        <taxon>Cyanophyceae</taxon>
        <taxon>Oscillatoriophycideae</taxon>
        <taxon>Chroococcales</taxon>
        <taxon>Geminocystaceae</taxon>
        <taxon>Cyanobacterium</taxon>
    </lineage>
</organism>
<dbReference type="KEGG" id="can:Cyan10605_0210"/>
<evidence type="ECO:0000256" key="1">
    <source>
        <dbReference type="SAM" id="MobiDB-lite"/>
    </source>
</evidence>
<dbReference type="Proteomes" id="UP000010480">
    <property type="component" value="Chromosome"/>
</dbReference>
<keyword evidence="2" id="KW-0401">Integrin</keyword>
<dbReference type="HOGENOM" id="CLU_567085_0_0_3"/>
<evidence type="ECO:0000313" key="3">
    <source>
        <dbReference type="Proteomes" id="UP000010480"/>
    </source>
</evidence>
<dbReference type="eggNOG" id="COG4409">
    <property type="taxonomic scope" value="Bacteria"/>
</dbReference>
<dbReference type="AlphaFoldDB" id="K9YZJ0"/>
<feature type="compositionally biased region" description="Basic and acidic residues" evidence="1">
    <location>
        <begin position="350"/>
        <end position="361"/>
    </location>
</feature>
<proteinExistence type="predicted"/>
<dbReference type="PATRIC" id="fig|755178.3.peg.220"/>
<dbReference type="EMBL" id="CP003947">
    <property type="protein sequence ID" value="AFZ52366.1"/>
    <property type="molecule type" value="Genomic_DNA"/>
</dbReference>
<sequence length="481" mass="52037" precursor="true">MVVNLASGLSAITSSSNSQTHLVWAENSFLWYAKYDENSETWQEARAISKLENQDISNIQLLYEDNLIQEGNTEAKQPGFVVTWQQGSDNDSDFYYTAGKYDEQGELQWLANPQAITSDQVGDLEPTSIIYQGDVFLVGSKVDFLNQANQAIKEDTDLYFQRFTINDSLFYDGDVTPPLASYSPQLIQQGVITNLIPVNNTPQTVNTFNSNAGQGIGAQSDSSESESEAVVPEYSFAWGGGLEFSVDLLEVLKAKDNVPKGIVSKILTPFIKGVEIEVSLKGGQNSSSNTIIGSSGDNLNPYLSVEAKTTFEGKEVKKIATLVAAPEVEGEELVEESAQKEVSEATGNKGENENEGGEKEGSAFSVSLGIESEWSFDRETLLLNEIFDSITLTFEVDFPLVKVPLVEVSAFGDIGASFYVQAEPLPDGDYQPPLSAILEVLGGEILGAGVASLVGAVGNAMPKAQLRCPQLTVMNLPLKGR</sequence>
<accession>K9YZJ0</accession>
<protein>
    <submittedName>
        <fullName evidence="2">Integrin alpha subunit protein</fullName>
    </submittedName>
</protein>
<feature type="region of interest" description="Disordered" evidence="1">
    <location>
        <begin position="330"/>
        <end position="362"/>
    </location>
</feature>
<evidence type="ECO:0000313" key="2">
    <source>
        <dbReference type="EMBL" id="AFZ52366.1"/>
    </source>
</evidence>
<reference evidence="3" key="1">
    <citation type="journal article" date="2013" name="Proc. Natl. Acad. Sci. U.S.A.">
        <title>Improving the coverage of the cyanobacterial phylum using diversity-driven genome sequencing.</title>
        <authorList>
            <person name="Shih P.M."/>
            <person name="Wu D."/>
            <person name="Latifi A."/>
            <person name="Axen S.D."/>
            <person name="Fewer D.P."/>
            <person name="Talla E."/>
            <person name="Calteau A."/>
            <person name="Cai F."/>
            <person name="Tandeau de Marsac N."/>
            <person name="Rippka R."/>
            <person name="Herdman M."/>
            <person name="Sivonen K."/>
            <person name="Coursin T."/>
            <person name="Laurent T."/>
            <person name="Goodwin L."/>
            <person name="Nolan M."/>
            <person name="Davenport K.W."/>
            <person name="Han C.S."/>
            <person name="Rubin E.M."/>
            <person name="Eisen J.A."/>
            <person name="Woyke T."/>
            <person name="Gugger M."/>
            <person name="Kerfeld C.A."/>
        </authorList>
    </citation>
    <scope>NUCLEOTIDE SEQUENCE [LARGE SCALE GENOMIC DNA]</scope>
    <source>
        <strain evidence="3">PCC 10605</strain>
    </source>
</reference>
<dbReference type="STRING" id="755178.Cyan10605_0210"/>